<evidence type="ECO:0000313" key="2">
    <source>
        <dbReference type="Proteomes" id="UP000005431"/>
    </source>
</evidence>
<dbReference type="KEGG" id="vg:11541461"/>
<reference evidence="1 2" key="1">
    <citation type="submission" date="2011-06" db="EMBL/GenBank/DDBJ databases">
        <title>Two lysogenic phages can make up a single lytic phage.</title>
        <authorList>
            <person name="Petrovski S."/>
        </authorList>
    </citation>
    <scope>NUCLEOTIDE SEQUENCE [LARGE SCALE GENOMIC DNA]</scope>
</reference>
<organism evidence="1 2">
    <name type="scientific">Rhodococcus phage REQ3</name>
    <dbReference type="NCBI Taxonomy" id="1109714"/>
    <lineage>
        <taxon>Viruses</taxon>
        <taxon>Duplodnaviria</taxon>
        <taxon>Heunggongvirae</taxon>
        <taxon>Uroviricota</taxon>
        <taxon>Caudoviricetes</taxon>
        <taxon>Caudoviricetes incertae sedis</taxon>
        <taxon>Wodongavirus</taxon>
        <taxon>Wodongavirus REQ3</taxon>
    </lineage>
</organism>
<evidence type="ECO:0000313" key="1">
    <source>
        <dbReference type="EMBL" id="AEV51939.1"/>
    </source>
</evidence>
<dbReference type="EMBL" id="JN116824">
    <property type="protein sequence ID" value="AEV51939.1"/>
    <property type="molecule type" value="Genomic_DNA"/>
</dbReference>
<sequence length="161" mass="16905">MAAREVAEMVSAGTEIQAVQRGWPSTIECSQPGLTVQSAKKATVAAPMSCACCRAVSPALGMAWMVEPITTSLPISTMSCLRTMRWVITPCGCSRAMPSTARSSSGGRVGAHMKYTGPVELVGNASSPIIEQPIIFSARNLTCDRDNNLKRGSNGGLATNK</sequence>
<accession>G9FH50</accession>
<dbReference type="RefSeq" id="YP_005087195.1">
    <property type="nucleotide sequence ID" value="NC_016654.1"/>
</dbReference>
<dbReference type="Proteomes" id="UP000005431">
    <property type="component" value="Segment"/>
</dbReference>
<protein>
    <submittedName>
        <fullName evidence="1">Uncharacterized protein</fullName>
    </submittedName>
</protein>
<name>G9FH50_9CAUD</name>
<proteinExistence type="predicted"/>
<keyword evidence="2" id="KW-1185">Reference proteome</keyword>
<dbReference type="GeneID" id="11541461"/>